<proteinExistence type="predicted"/>
<dbReference type="AlphaFoldDB" id="A0A8J3MPI9"/>
<keyword evidence="2" id="KW-1185">Reference proteome</keyword>
<sequence>MVNIEKQNKEHKESLEDILESSEEYQYILKSEKFLEKVTTLNKIDNSYRYNVDNKLWSHHSVKAVSTFNENKPATHFQRSDYDAHSSIYNIDQQVTGGNNWVFRQEESSDLTSLISDYDSLDIYNEQDDENECPDCIYQGKYEDGVYPAMRLDNSEEMIETFCNKHWTR</sequence>
<name>A0A8J3MPI9_9RICK</name>
<evidence type="ECO:0000313" key="1">
    <source>
        <dbReference type="EMBL" id="GHM60093.1"/>
    </source>
</evidence>
<protein>
    <submittedName>
        <fullName evidence="1">Uncharacterized protein</fullName>
    </submittedName>
</protein>
<organism evidence="1 2">
    <name type="scientific">Candidatus Mesenet longicola</name>
    <dbReference type="NCBI Taxonomy" id="1892558"/>
    <lineage>
        <taxon>Bacteria</taxon>
        <taxon>Pseudomonadati</taxon>
        <taxon>Pseudomonadota</taxon>
        <taxon>Alphaproteobacteria</taxon>
        <taxon>Rickettsiales</taxon>
        <taxon>Anaplasmataceae</taxon>
        <taxon>Candidatus Mesenet</taxon>
    </lineage>
</organism>
<dbReference type="EMBL" id="BNGU01000073">
    <property type="protein sequence ID" value="GHM60093.1"/>
    <property type="molecule type" value="Genomic_DNA"/>
</dbReference>
<reference evidence="1 2" key="1">
    <citation type="journal article" date="2021" name="Microb. Ecol.">
        <title>Candidatus Mesenet longicola: Novel Endosymbionts of Brontispa longissima that Induce Cytoplasmic Incompatibility.</title>
        <authorList>
            <person name="Takano S."/>
            <person name="Gotoh Y."/>
            <person name="Hayashi T."/>
        </authorList>
    </citation>
    <scope>NUCLEOTIDE SEQUENCE [LARGE SCALE GENOMIC DNA]</scope>
    <source>
        <strain evidence="1">L5</strain>
    </source>
</reference>
<comment type="caution">
    <text evidence="1">The sequence shown here is derived from an EMBL/GenBank/DDBJ whole genome shotgun (WGS) entry which is preliminary data.</text>
</comment>
<gene>
    <name evidence="1" type="ORF">sL5_10860</name>
</gene>
<evidence type="ECO:0000313" key="2">
    <source>
        <dbReference type="Proteomes" id="UP000637906"/>
    </source>
</evidence>
<accession>A0A8J3MPI9</accession>
<dbReference type="Proteomes" id="UP000637906">
    <property type="component" value="Unassembled WGS sequence"/>
</dbReference>